<name>A0ABV5FZ45_9MICC</name>
<keyword evidence="2" id="KW-1185">Reference proteome</keyword>
<comment type="caution">
    <text evidence="1">The sequence shown here is derived from an EMBL/GenBank/DDBJ whole genome shotgun (WGS) entry which is preliminary data.</text>
</comment>
<gene>
    <name evidence="1" type="ORF">ACFFX0_12370</name>
</gene>
<evidence type="ECO:0000313" key="1">
    <source>
        <dbReference type="EMBL" id="MFB9071956.1"/>
    </source>
</evidence>
<sequence length="45" mass="4834">MSCSRRPGSCWPGRTPTAWSRIPAVASGCSPVWPSTARSSPSQTW</sequence>
<dbReference type="Proteomes" id="UP001589575">
    <property type="component" value="Unassembled WGS sequence"/>
</dbReference>
<evidence type="ECO:0000313" key="2">
    <source>
        <dbReference type="Proteomes" id="UP001589575"/>
    </source>
</evidence>
<protein>
    <submittedName>
        <fullName evidence="1">Uncharacterized protein</fullName>
    </submittedName>
</protein>
<accession>A0ABV5FZ45</accession>
<reference evidence="1 2" key="1">
    <citation type="submission" date="2024-09" db="EMBL/GenBank/DDBJ databases">
        <authorList>
            <person name="Sun Q."/>
            <person name="Mori K."/>
        </authorList>
    </citation>
    <scope>NUCLEOTIDE SEQUENCE [LARGE SCALE GENOMIC DNA]</scope>
    <source>
        <strain evidence="1 2">CCM 7609</strain>
    </source>
</reference>
<dbReference type="EMBL" id="JBHMFI010000001">
    <property type="protein sequence ID" value="MFB9071956.1"/>
    <property type="molecule type" value="Genomic_DNA"/>
</dbReference>
<proteinExistence type="predicted"/>
<organism evidence="1 2">
    <name type="scientific">Citricoccus parietis</name>
    <dbReference type="NCBI Taxonomy" id="592307"/>
    <lineage>
        <taxon>Bacteria</taxon>
        <taxon>Bacillati</taxon>
        <taxon>Actinomycetota</taxon>
        <taxon>Actinomycetes</taxon>
        <taxon>Micrococcales</taxon>
        <taxon>Micrococcaceae</taxon>
        <taxon>Citricoccus</taxon>
    </lineage>
</organism>